<proteinExistence type="predicted"/>
<reference evidence="2 3" key="1">
    <citation type="submission" date="2019-02" db="EMBL/GenBank/DDBJ databases">
        <title>Haloarcula mannanilyticum sp. nov., a mannan degrading haloarchaeon isolated from commercial salt.</title>
        <authorList>
            <person name="Enomoto S."/>
            <person name="Shimane Y."/>
            <person name="Kamekura M."/>
            <person name="Ito T."/>
            <person name="Moriya O."/>
            <person name="Ihara K."/>
            <person name="Takahashi-Ando N."/>
            <person name="Fukushima Y."/>
            <person name="Yoshida Y."/>
            <person name="Usama R."/>
            <person name="Takai K."/>
            <person name="Minegishi H."/>
        </authorList>
    </citation>
    <scope>NUCLEOTIDE SEQUENCE [LARGE SCALE GENOMIC DNA]</scope>
    <source>
        <strain evidence="2 3">MD130-1</strain>
    </source>
</reference>
<evidence type="ECO:0000256" key="1">
    <source>
        <dbReference type="SAM" id="MobiDB-lite"/>
    </source>
</evidence>
<accession>A0A4C2EJV6</accession>
<feature type="compositionally biased region" description="Basic and acidic residues" evidence="1">
    <location>
        <begin position="334"/>
        <end position="351"/>
    </location>
</feature>
<organism evidence="2 3">
    <name type="scientific">Haloarcula mannanilytica</name>
    <dbReference type="NCBI Taxonomy" id="2509225"/>
    <lineage>
        <taxon>Archaea</taxon>
        <taxon>Methanobacteriati</taxon>
        <taxon>Methanobacteriota</taxon>
        <taxon>Stenosarchaea group</taxon>
        <taxon>Halobacteria</taxon>
        <taxon>Halobacteriales</taxon>
        <taxon>Haloarculaceae</taxon>
        <taxon>Haloarcula</taxon>
    </lineage>
</organism>
<name>A0A4C2EJV6_9EURY</name>
<keyword evidence="3" id="KW-1185">Reference proteome</keyword>
<feature type="region of interest" description="Disordered" evidence="1">
    <location>
        <begin position="324"/>
        <end position="361"/>
    </location>
</feature>
<evidence type="ECO:0000313" key="3">
    <source>
        <dbReference type="Proteomes" id="UP000304382"/>
    </source>
</evidence>
<dbReference type="AlphaFoldDB" id="A0A4C2EJV6"/>
<dbReference type="InterPro" id="IPR043901">
    <property type="entry name" value="DUF5787"/>
</dbReference>
<dbReference type="EMBL" id="BIXZ01000002">
    <property type="protein sequence ID" value="GCF13620.1"/>
    <property type="molecule type" value="Genomic_DNA"/>
</dbReference>
<gene>
    <name evidence="2" type="ORF">Harman_15550</name>
</gene>
<comment type="caution">
    <text evidence="2">The sequence shown here is derived from an EMBL/GenBank/DDBJ whole genome shotgun (WGS) entry which is preliminary data.</text>
</comment>
<sequence length="361" mass="40007">MTASHGLVATRSVSPELTLAALSRLFVGAREPGAGLLPVPALPQIVWEFDFELALCAHLEREGRLVSRQLGGAVHGRRVLDTVVVEPGPEFEERAAITPKRLPTAAIESDVGPGRARYWKDAFDCHPDRAERAVELAVERGFFERERRGGRTYVRQTARYPDWFDGIVAIENKPDLDRPGDLESQLRTDVSLALADRVVLATTSYVTGAHLNRIPEEVGVWRFDPENGTLDVRREATPLPTDDAGVELLDEQPMRTDVRTVSTAEKARARRKLAERAYGKGWRSFDYPGCDRCSPDSDGIPYCQWKGRAVRASDECGPDCEGYAAADPPAVDGDSLRAERTPWRADPDGCRRRQSGLDRFG</sequence>
<dbReference type="Proteomes" id="UP000304382">
    <property type="component" value="Unassembled WGS sequence"/>
</dbReference>
<dbReference type="Pfam" id="PF19100">
    <property type="entry name" value="DUF5787"/>
    <property type="match status" value="1"/>
</dbReference>
<evidence type="ECO:0000313" key="2">
    <source>
        <dbReference type="EMBL" id="GCF13620.1"/>
    </source>
</evidence>
<protein>
    <submittedName>
        <fullName evidence="2">Uncharacterized protein</fullName>
    </submittedName>
</protein>